<proteinExistence type="predicted"/>
<feature type="transmembrane region" description="Helical" evidence="5">
    <location>
        <begin position="206"/>
        <end position="225"/>
    </location>
</feature>
<evidence type="ECO:0000256" key="1">
    <source>
        <dbReference type="ARBA" id="ARBA00004141"/>
    </source>
</evidence>
<comment type="subcellular location">
    <subcellularLocation>
        <location evidence="1">Membrane</location>
        <topology evidence="1">Multi-pass membrane protein</topology>
    </subcellularLocation>
</comment>
<accession>A0ABM5KNI1</accession>
<dbReference type="Proteomes" id="UP001652700">
    <property type="component" value="Unplaced"/>
</dbReference>
<name>A0ABM5KNI1_DIAVI</name>
<evidence type="ECO:0000259" key="6">
    <source>
        <dbReference type="PROSITE" id="PS50850"/>
    </source>
</evidence>
<sequence length="498" mass="54473">MDVTKMSNTTSYYDNTLLKVLNSSSEVKNVSGNGLGKRHIQIVLLGMILFLSHSLKVSMSVCVVAMTDSTASVNKNIPTYHWTNKGLVLSAFFWGMIIPAVAAGWLATRYGAKRFLLCAMMINSVVGCLIPTLAAFGSIWVIICRGIQGFCNGFVLPSLYALFGKWIPAYERSRCMGFIYSGGIIGVITSNLLSGYVANTEFGWPAIFYMYSIFGIMWCLLFWIFGENSPASHKTISQEEKKYIQLSLSTQEKKKLATPWKKIFTSTCFLSLIIAECGDHFAYYLLVSQIPNYLKHIVKLGISNNGLISSLPHIVSWILIYILSYISDKLISSQTLSITATRKSVAAVGIIVPAISLTALAFCGPEDNIKAIIFLVVGLSVETAVAYSGIYVNSVDLSPNHAGILGGICNQFSKLCSALGPVVVHFVLTSDVNLNQWKTLFFITTAVKFCTGTVFVLFGSAEIQPWNYEIDISTKSAKPAKVSDYVAVETTEVNSTGL</sequence>
<feature type="transmembrane region" description="Helical" evidence="5">
    <location>
        <begin position="86"/>
        <end position="108"/>
    </location>
</feature>
<feature type="transmembrane region" description="Helical" evidence="5">
    <location>
        <begin position="42"/>
        <end position="66"/>
    </location>
</feature>
<feature type="transmembrane region" description="Helical" evidence="5">
    <location>
        <begin position="139"/>
        <end position="163"/>
    </location>
</feature>
<dbReference type="PANTHER" id="PTHR11662">
    <property type="entry name" value="SOLUTE CARRIER FAMILY 17"/>
    <property type="match status" value="1"/>
</dbReference>
<feature type="domain" description="Major facilitator superfamily (MFS) profile" evidence="6">
    <location>
        <begin position="42"/>
        <end position="464"/>
    </location>
</feature>
<feature type="transmembrane region" description="Helical" evidence="5">
    <location>
        <begin position="440"/>
        <end position="458"/>
    </location>
</feature>
<keyword evidence="4 5" id="KW-0472">Membrane</keyword>
<dbReference type="InterPro" id="IPR050382">
    <property type="entry name" value="MFS_Na/Anion_cotransporter"/>
</dbReference>
<dbReference type="Pfam" id="PF07690">
    <property type="entry name" value="MFS_1"/>
    <property type="match status" value="1"/>
</dbReference>
<dbReference type="InterPro" id="IPR011701">
    <property type="entry name" value="MFS"/>
</dbReference>
<evidence type="ECO:0000313" key="7">
    <source>
        <dbReference type="EnsemblMetazoa" id="XP_050511750.1"/>
    </source>
</evidence>
<feature type="transmembrane region" description="Helical" evidence="5">
    <location>
        <begin position="115"/>
        <end position="133"/>
    </location>
</feature>
<organism evidence="7 8">
    <name type="scientific">Diabrotica virgifera virgifera</name>
    <name type="common">western corn rootworm</name>
    <dbReference type="NCBI Taxonomy" id="50390"/>
    <lineage>
        <taxon>Eukaryota</taxon>
        <taxon>Metazoa</taxon>
        <taxon>Ecdysozoa</taxon>
        <taxon>Arthropoda</taxon>
        <taxon>Hexapoda</taxon>
        <taxon>Insecta</taxon>
        <taxon>Pterygota</taxon>
        <taxon>Neoptera</taxon>
        <taxon>Endopterygota</taxon>
        <taxon>Coleoptera</taxon>
        <taxon>Polyphaga</taxon>
        <taxon>Cucujiformia</taxon>
        <taxon>Chrysomeloidea</taxon>
        <taxon>Chrysomelidae</taxon>
        <taxon>Galerucinae</taxon>
        <taxon>Diabroticina</taxon>
        <taxon>Diabroticites</taxon>
        <taxon>Diabrotica</taxon>
    </lineage>
</organism>
<feature type="transmembrane region" description="Helical" evidence="5">
    <location>
        <begin position="345"/>
        <end position="365"/>
    </location>
</feature>
<dbReference type="EnsemblMetazoa" id="XM_050655793.1">
    <property type="protein sequence ID" value="XP_050511750.1"/>
    <property type="gene ID" value="LOC126887899"/>
</dbReference>
<keyword evidence="8" id="KW-1185">Reference proteome</keyword>
<feature type="transmembrane region" description="Helical" evidence="5">
    <location>
        <begin position="263"/>
        <end position="286"/>
    </location>
</feature>
<feature type="transmembrane region" description="Helical" evidence="5">
    <location>
        <begin position="306"/>
        <end position="324"/>
    </location>
</feature>
<evidence type="ECO:0000256" key="5">
    <source>
        <dbReference type="SAM" id="Phobius"/>
    </source>
</evidence>
<dbReference type="Gene3D" id="1.20.1250.20">
    <property type="entry name" value="MFS general substrate transporter like domains"/>
    <property type="match status" value="2"/>
</dbReference>
<dbReference type="GeneID" id="126887899"/>
<protein>
    <recommendedName>
        <fullName evidence="6">Major facilitator superfamily (MFS) profile domain-containing protein</fullName>
    </recommendedName>
</protein>
<keyword evidence="2 5" id="KW-0812">Transmembrane</keyword>
<feature type="transmembrane region" description="Helical" evidence="5">
    <location>
        <begin position="371"/>
        <end position="392"/>
    </location>
</feature>
<feature type="transmembrane region" description="Helical" evidence="5">
    <location>
        <begin position="404"/>
        <end position="428"/>
    </location>
</feature>
<evidence type="ECO:0000256" key="3">
    <source>
        <dbReference type="ARBA" id="ARBA00022989"/>
    </source>
</evidence>
<dbReference type="InterPro" id="IPR020846">
    <property type="entry name" value="MFS_dom"/>
</dbReference>
<evidence type="ECO:0000313" key="8">
    <source>
        <dbReference type="Proteomes" id="UP001652700"/>
    </source>
</evidence>
<dbReference type="RefSeq" id="XP_050511750.1">
    <property type="nucleotide sequence ID" value="XM_050655793.1"/>
</dbReference>
<keyword evidence="3 5" id="KW-1133">Transmembrane helix</keyword>
<dbReference type="InterPro" id="IPR036259">
    <property type="entry name" value="MFS_trans_sf"/>
</dbReference>
<evidence type="ECO:0000256" key="2">
    <source>
        <dbReference type="ARBA" id="ARBA00022692"/>
    </source>
</evidence>
<reference evidence="7" key="1">
    <citation type="submission" date="2025-05" db="UniProtKB">
        <authorList>
            <consortium name="EnsemblMetazoa"/>
        </authorList>
    </citation>
    <scope>IDENTIFICATION</scope>
</reference>
<evidence type="ECO:0000256" key="4">
    <source>
        <dbReference type="ARBA" id="ARBA00023136"/>
    </source>
</evidence>
<dbReference type="SUPFAM" id="SSF103473">
    <property type="entry name" value="MFS general substrate transporter"/>
    <property type="match status" value="1"/>
</dbReference>
<dbReference type="PANTHER" id="PTHR11662:SF280">
    <property type="entry name" value="FI21844P1-RELATED"/>
    <property type="match status" value="1"/>
</dbReference>
<dbReference type="PROSITE" id="PS50850">
    <property type="entry name" value="MFS"/>
    <property type="match status" value="1"/>
</dbReference>
<feature type="transmembrane region" description="Helical" evidence="5">
    <location>
        <begin position="175"/>
        <end position="194"/>
    </location>
</feature>